<evidence type="ECO:0000313" key="1">
    <source>
        <dbReference type="EMBL" id="GAF01544.1"/>
    </source>
</evidence>
<dbReference type="AlphaFoldDB" id="W7YG18"/>
<dbReference type="InterPro" id="IPR011990">
    <property type="entry name" value="TPR-like_helical_dom_sf"/>
</dbReference>
<keyword evidence="1" id="KW-0449">Lipoprotein</keyword>
<dbReference type="eggNOG" id="COG4198">
    <property type="taxonomic scope" value="Bacteria"/>
</dbReference>
<sequence>MEQGVYNNYQRNVNLYPDVYSQYWANTVSGFEASRYEYVDDWIGNQWSEHYAAMLRRADAMEQMFGENPNYVDAIAIKDIWMCYWWSRMSDTYGDIPYFGTPSGEAVAYTSQEEIYTDLFKVLDNAVTSITGGADQYVYSDGYDLIFDGDVDKWKRFGNSLRLRLAMRISNVNPEQAEAEVKAAIDGPGGLMTSNDDVAKVSMWSEGWYDYINQMGWNWNNIRMSETFSNYCYSESSVDEDPRASIWFAYQRDVEGTATAMTKEEVGKTRYFGLKNGLNTIDDSFKEDYATLNLDGGYVDFTQSGEDAMSCPVMFYSEVQFLLAEAALRGWVSENPNTYYKAGIQASMDYVGVESDDATAYIEGVADLAGSNEAQLKKIITQKWLANFPNGVEGWADFRRTDYPDLTLPAGGVSSSSSVAEGTYVKRIRYPDNEHRLNETNMPVSLNSLDADRMDIRVWWDVSDTKTKSDGLMNSNF</sequence>
<organism evidence="1 2">
    <name type="scientific">Saccharicrinis fermentans DSM 9555 = JCM 21142</name>
    <dbReference type="NCBI Taxonomy" id="869213"/>
    <lineage>
        <taxon>Bacteria</taxon>
        <taxon>Pseudomonadati</taxon>
        <taxon>Bacteroidota</taxon>
        <taxon>Bacteroidia</taxon>
        <taxon>Marinilabiliales</taxon>
        <taxon>Marinilabiliaceae</taxon>
        <taxon>Saccharicrinis</taxon>
    </lineage>
</organism>
<reference evidence="1 2" key="1">
    <citation type="journal article" date="2014" name="Genome Announc.">
        <title>Draft Genome Sequence of Cytophaga fermentans JCM 21142T, a Facultative Anaerobe Isolated from Marine Mud.</title>
        <authorList>
            <person name="Starns D."/>
            <person name="Oshima K."/>
            <person name="Suda W."/>
            <person name="Iino T."/>
            <person name="Yuki M."/>
            <person name="Inoue J."/>
            <person name="Kitamura K."/>
            <person name="Iida T."/>
            <person name="Darby A."/>
            <person name="Hattori M."/>
            <person name="Ohkuma M."/>
        </authorList>
    </citation>
    <scope>NUCLEOTIDE SEQUENCE [LARGE SCALE GENOMIC DNA]</scope>
    <source>
        <strain evidence="1 2">JCM 21142</strain>
    </source>
</reference>
<dbReference type="SUPFAM" id="SSF48452">
    <property type="entry name" value="TPR-like"/>
    <property type="match status" value="1"/>
</dbReference>
<dbReference type="Gene3D" id="1.25.40.390">
    <property type="match status" value="1"/>
</dbReference>
<dbReference type="Pfam" id="PF12771">
    <property type="entry name" value="SusD-like_2"/>
    <property type="match status" value="1"/>
</dbReference>
<dbReference type="EMBL" id="BAMD01000001">
    <property type="protein sequence ID" value="GAF01544.1"/>
    <property type="molecule type" value="Genomic_DNA"/>
</dbReference>
<protein>
    <submittedName>
        <fullName evidence="1">Susd and RagB outer membrane lipoprotein</fullName>
    </submittedName>
</protein>
<gene>
    <name evidence="1" type="ORF">JCM21142_156</name>
</gene>
<accession>W7YG18</accession>
<dbReference type="STRING" id="869213.GCA_000517085_04552"/>
<proteinExistence type="predicted"/>
<dbReference type="Proteomes" id="UP000019402">
    <property type="component" value="Unassembled WGS sequence"/>
</dbReference>
<name>W7YG18_9BACT</name>
<dbReference type="RefSeq" id="WP_044211803.1">
    <property type="nucleotide sequence ID" value="NZ_BAMD01000001.1"/>
</dbReference>
<keyword evidence="2" id="KW-1185">Reference proteome</keyword>
<evidence type="ECO:0000313" key="2">
    <source>
        <dbReference type="Proteomes" id="UP000019402"/>
    </source>
</evidence>
<dbReference type="InterPro" id="IPR041662">
    <property type="entry name" value="SusD-like_2"/>
</dbReference>
<comment type="caution">
    <text evidence="1">The sequence shown here is derived from an EMBL/GenBank/DDBJ whole genome shotgun (WGS) entry which is preliminary data.</text>
</comment>
<dbReference type="OrthoDB" id="1109828at2"/>